<accession>A0AAV7LSQ0</accession>
<dbReference type="InterPro" id="IPR004244">
    <property type="entry name" value="Transposase_22"/>
</dbReference>
<feature type="compositionally biased region" description="Basic and acidic residues" evidence="2">
    <location>
        <begin position="53"/>
        <end position="66"/>
    </location>
</feature>
<protein>
    <submittedName>
        <fullName evidence="3">Uncharacterized protein</fullName>
    </submittedName>
</protein>
<gene>
    <name evidence="3" type="ORF">NDU88_005663</name>
</gene>
<dbReference type="Proteomes" id="UP001066276">
    <property type="component" value="Chromosome 11"/>
</dbReference>
<organism evidence="3 4">
    <name type="scientific">Pleurodeles waltl</name>
    <name type="common">Iberian ribbed newt</name>
    <dbReference type="NCBI Taxonomy" id="8319"/>
    <lineage>
        <taxon>Eukaryota</taxon>
        <taxon>Metazoa</taxon>
        <taxon>Chordata</taxon>
        <taxon>Craniata</taxon>
        <taxon>Vertebrata</taxon>
        <taxon>Euteleostomi</taxon>
        <taxon>Amphibia</taxon>
        <taxon>Batrachia</taxon>
        <taxon>Caudata</taxon>
        <taxon>Salamandroidea</taxon>
        <taxon>Salamandridae</taxon>
        <taxon>Pleurodelinae</taxon>
        <taxon>Pleurodeles</taxon>
    </lineage>
</organism>
<keyword evidence="4" id="KW-1185">Reference proteome</keyword>
<evidence type="ECO:0000313" key="4">
    <source>
        <dbReference type="Proteomes" id="UP001066276"/>
    </source>
</evidence>
<reference evidence="3" key="1">
    <citation type="journal article" date="2022" name="bioRxiv">
        <title>Sequencing and chromosome-scale assembly of the giantPleurodeles waltlgenome.</title>
        <authorList>
            <person name="Brown T."/>
            <person name="Elewa A."/>
            <person name="Iarovenko S."/>
            <person name="Subramanian E."/>
            <person name="Araus A.J."/>
            <person name="Petzold A."/>
            <person name="Susuki M."/>
            <person name="Suzuki K.-i.T."/>
            <person name="Hayashi T."/>
            <person name="Toyoda A."/>
            <person name="Oliveira C."/>
            <person name="Osipova E."/>
            <person name="Leigh N.D."/>
            <person name="Simon A."/>
            <person name="Yun M.H."/>
        </authorList>
    </citation>
    <scope>NUCLEOTIDE SEQUENCE</scope>
    <source>
        <strain evidence="3">20211129_DDA</strain>
        <tissue evidence="3">Liver</tissue>
    </source>
</reference>
<evidence type="ECO:0000256" key="2">
    <source>
        <dbReference type="SAM" id="MobiDB-lite"/>
    </source>
</evidence>
<evidence type="ECO:0000256" key="1">
    <source>
        <dbReference type="SAM" id="Coils"/>
    </source>
</evidence>
<comment type="caution">
    <text evidence="3">The sequence shown here is derived from an EMBL/GenBank/DDBJ whole genome shotgun (WGS) entry which is preliminary data.</text>
</comment>
<proteinExistence type="predicted"/>
<evidence type="ECO:0000313" key="3">
    <source>
        <dbReference type="EMBL" id="KAJ1092553.1"/>
    </source>
</evidence>
<sequence length="241" mass="27322">MLVRPPQTQALSPAEVPSRGDIEGLDGVRGCRGEAVLRWVAAAQQDGSSWPPNRKEGRTHPEKEDQVTATPDATLEVDVPVTRALLEKLFTTLRDDIAILKQELAADVKDIRCNMCDLEHRVDSLERVLGNQDEEMEEHRCDILSLRDKTADLNYQLEDLKNRLRRCNIRTKGIPLQADAGRMKDYALLLFCHVAPDLEEQDIILDRTHRAGRQALSLQQPQDILTCLHYFWQKEAIIAAV</sequence>
<feature type="compositionally biased region" description="Polar residues" evidence="2">
    <location>
        <begin position="1"/>
        <end position="11"/>
    </location>
</feature>
<dbReference type="EMBL" id="JANPWB010000015">
    <property type="protein sequence ID" value="KAJ1092553.1"/>
    <property type="molecule type" value="Genomic_DNA"/>
</dbReference>
<feature type="region of interest" description="Disordered" evidence="2">
    <location>
        <begin position="1"/>
        <end position="24"/>
    </location>
</feature>
<feature type="coiled-coil region" evidence="1">
    <location>
        <begin position="122"/>
        <end position="163"/>
    </location>
</feature>
<name>A0AAV7LSQ0_PLEWA</name>
<keyword evidence="1" id="KW-0175">Coiled coil</keyword>
<dbReference type="PANTHER" id="PTHR11505">
    <property type="entry name" value="L1 TRANSPOSABLE ELEMENT-RELATED"/>
    <property type="match status" value="1"/>
</dbReference>
<dbReference type="AlphaFoldDB" id="A0AAV7LSQ0"/>
<feature type="region of interest" description="Disordered" evidence="2">
    <location>
        <begin position="43"/>
        <end position="68"/>
    </location>
</feature>
<dbReference type="Gene3D" id="3.30.70.1820">
    <property type="entry name" value="L1 transposable element, RRM domain"/>
    <property type="match status" value="1"/>
</dbReference>